<feature type="domain" description="N-acetyltransferase" evidence="3">
    <location>
        <begin position="8"/>
        <end position="141"/>
    </location>
</feature>
<sequence>MVEIAFEASLSPQSEAAINVALGKFNRSQVPGYPAPVTIGFVLKDPDTGSVDGGLTGRISFNQLFVELLVVPERLRGQGVGRELMGRAEKLARERGCAGIWLDTFTFQAPGFYKKLGFTEFGAIADYPPGHSRVFLHKHLS</sequence>
<reference evidence="4 5" key="1">
    <citation type="submission" date="2015-03" db="EMBL/GenBank/DDBJ databases">
        <authorList>
            <person name="Lepp D."/>
            <person name="Hassan Y.I."/>
            <person name="Li X.-Z."/>
            <person name="Zhou T."/>
        </authorList>
    </citation>
    <scope>NUCLEOTIDE SEQUENCE [LARGE SCALE GENOMIC DNA]</scope>
    <source>
        <strain evidence="4 5">E84</strain>
    </source>
</reference>
<dbReference type="Proteomes" id="UP000033411">
    <property type="component" value="Unassembled WGS sequence"/>
</dbReference>
<dbReference type="EMBL" id="LANJ01000047">
    <property type="protein sequence ID" value="KKC35100.1"/>
    <property type="molecule type" value="Genomic_DNA"/>
</dbReference>
<evidence type="ECO:0000256" key="1">
    <source>
        <dbReference type="ARBA" id="ARBA00022679"/>
    </source>
</evidence>
<protein>
    <submittedName>
        <fullName evidence="4">GCN5 family acetyltransferase</fullName>
    </submittedName>
</protein>
<proteinExistence type="predicted"/>
<keyword evidence="1 4" id="KW-0808">Transferase</keyword>
<organism evidence="4 5">
    <name type="scientific">Devosia epidermidihirudinis</name>
    <dbReference type="NCBI Taxonomy" id="1293439"/>
    <lineage>
        <taxon>Bacteria</taxon>
        <taxon>Pseudomonadati</taxon>
        <taxon>Pseudomonadota</taxon>
        <taxon>Alphaproteobacteria</taxon>
        <taxon>Hyphomicrobiales</taxon>
        <taxon>Devosiaceae</taxon>
        <taxon>Devosia</taxon>
    </lineage>
</organism>
<dbReference type="Pfam" id="PF00583">
    <property type="entry name" value="Acetyltransf_1"/>
    <property type="match status" value="1"/>
</dbReference>
<dbReference type="OrthoDB" id="9787920at2"/>
<dbReference type="Gene3D" id="3.40.630.30">
    <property type="match status" value="1"/>
</dbReference>
<dbReference type="PANTHER" id="PTHR43877">
    <property type="entry name" value="AMINOALKYLPHOSPHONATE N-ACETYLTRANSFERASE-RELATED-RELATED"/>
    <property type="match status" value="1"/>
</dbReference>
<dbReference type="CDD" id="cd04301">
    <property type="entry name" value="NAT_SF"/>
    <property type="match status" value="1"/>
</dbReference>
<keyword evidence="5" id="KW-1185">Reference proteome</keyword>
<evidence type="ECO:0000313" key="4">
    <source>
        <dbReference type="EMBL" id="KKC35100.1"/>
    </source>
</evidence>
<gene>
    <name evidence="4" type="ORF">WH87_18315</name>
</gene>
<keyword evidence="2" id="KW-0012">Acyltransferase</keyword>
<dbReference type="InterPro" id="IPR016181">
    <property type="entry name" value="Acyl_CoA_acyltransferase"/>
</dbReference>
<dbReference type="GO" id="GO:0016747">
    <property type="term" value="F:acyltransferase activity, transferring groups other than amino-acyl groups"/>
    <property type="evidence" value="ECO:0007669"/>
    <property type="project" value="InterPro"/>
</dbReference>
<dbReference type="STRING" id="1293439.WH87_18315"/>
<dbReference type="InterPro" id="IPR000182">
    <property type="entry name" value="GNAT_dom"/>
</dbReference>
<dbReference type="AlphaFoldDB" id="A0A0F5Q2L3"/>
<dbReference type="RefSeq" id="WP_046139593.1">
    <property type="nucleotide sequence ID" value="NZ_LANJ01000047.1"/>
</dbReference>
<dbReference type="PATRIC" id="fig|1293439.3.peg.3735"/>
<accession>A0A0F5Q2L3</accession>
<dbReference type="SUPFAM" id="SSF55729">
    <property type="entry name" value="Acyl-CoA N-acyltransferases (Nat)"/>
    <property type="match status" value="1"/>
</dbReference>
<evidence type="ECO:0000259" key="3">
    <source>
        <dbReference type="PROSITE" id="PS51186"/>
    </source>
</evidence>
<dbReference type="InterPro" id="IPR050832">
    <property type="entry name" value="Bact_Acetyltransf"/>
</dbReference>
<comment type="caution">
    <text evidence="4">The sequence shown here is derived from an EMBL/GenBank/DDBJ whole genome shotgun (WGS) entry which is preliminary data.</text>
</comment>
<evidence type="ECO:0000313" key="5">
    <source>
        <dbReference type="Proteomes" id="UP000033411"/>
    </source>
</evidence>
<name>A0A0F5Q2L3_9HYPH</name>
<dbReference type="PROSITE" id="PS51186">
    <property type="entry name" value="GNAT"/>
    <property type="match status" value="1"/>
</dbReference>
<evidence type="ECO:0000256" key="2">
    <source>
        <dbReference type="ARBA" id="ARBA00023315"/>
    </source>
</evidence>